<dbReference type="EMBL" id="HBIW01022010">
    <property type="protein sequence ID" value="CAE0703553.1"/>
    <property type="molecule type" value="Transcribed_RNA"/>
</dbReference>
<dbReference type="NCBIfam" id="TIGR00755">
    <property type="entry name" value="ksgA"/>
    <property type="match status" value="1"/>
</dbReference>
<evidence type="ECO:0000259" key="9">
    <source>
        <dbReference type="SMART" id="SM00650"/>
    </source>
</evidence>
<dbReference type="PROSITE" id="PS01131">
    <property type="entry name" value="RRNA_A_DIMETH"/>
    <property type="match status" value="1"/>
</dbReference>
<dbReference type="InterPro" id="IPR020598">
    <property type="entry name" value="rRNA_Ade_methylase_Trfase_N"/>
</dbReference>
<evidence type="ECO:0000256" key="6">
    <source>
        <dbReference type="PROSITE-ProRule" id="PRU01026"/>
    </source>
</evidence>
<dbReference type="PANTHER" id="PTHR11727:SF18">
    <property type="entry name" value="RRNA ADENINE N(6)-METHYLTRANSFERASE"/>
    <property type="match status" value="1"/>
</dbReference>
<feature type="domain" description="Ribosomal RNA adenine methylase transferase N-terminal" evidence="9">
    <location>
        <begin position="88"/>
        <end position="261"/>
    </location>
</feature>
<feature type="binding site" evidence="6">
    <location>
        <position position="81"/>
    </location>
    <ligand>
        <name>S-adenosyl-L-methionine</name>
        <dbReference type="ChEBI" id="CHEBI:59789"/>
    </ligand>
</feature>
<dbReference type="InterPro" id="IPR023165">
    <property type="entry name" value="rRNA_Ade_diMease-like_C"/>
</dbReference>
<evidence type="ECO:0000256" key="2">
    <source>
        <dbReference type="ARBA" id="ARBA00022603"/>
    </source>
</evidence>
<keyword evidence="3 6" id="KW-0808">Transferase</keyword>
<feature type="region of interest" description="Disordered" evidence="8">
    <location>
        <begin position="328"/>
        <end position="348"/>
    </location>
</feature>
<name>A0A7S4ECJ3_9STRA</name>
<dbReference type="PANTHER" id="PTHR11727">
    <property type="entry name" value="DIMETHYLADENOSINE TRANSFERASE"/>
    <property type="match status" value="1"/>
</dbReference>
<feature type="binding site" evidence="6">
    <location>
        <position position="83"/>
    </location>
    <ligand>
        <name>S-adenosyl-L-methionine</name>
        <dbReference type="ChEBI" id="CHEBI:59789"/>
    </ligand>
</feature>
<evidence type="ECO:0000256" key="1">
    <source>
        <dbReference type="ARBA" id="ARBA00022552"/>
    </source>
</evidence>
<accession>A0A7S4ECJ3</accession>
<keyword evidence="4 6" id="KW-0949">S-adenosyl-L-methionine</keyword>
<keyword evidence="5 6" id="KW-0694">RNA-binding</keyword>
<dbReference type="Gene3D" id="1.10.8.100">
    <property type="entry name" value="Ribosomal RNA adenine dimethylase-like, domain 2"/>
    <property type="match status" value="1"/>
</dbReference>
<dbReference type="AlphaFoldDB" id="A0A7S4ECJ3"/>
<evidence type="ECO:0000256" key="5">
    <source>
        <dbReference type="ARBA" id="ARBA00022884"/>
    </source>
</evidence>
<dbReference type="SMART" id="SM00650">
    <property type="entry name" value="rADc"/>
    <property type="match status" value="1"/>
</dbReference>
<sequence length="348" mass="38769">MFRAQPSALASVQLPLCIEKALMPRGTGLRMLAALGAARALVLPRRCAARSLVRCAATDTERGAPKLPKGQFRPKQSLGQNYLQDPNYAARIVDALQCDSERGKRVVELGPGLGALTKLLSREYPEMVAVELDERAIPLLRERYPEPITILEGDVLAVDYSALSAARGGKLSIIGNLPYYITSQILFCLCDHHASVKKAVVTMQWEVAQRLVAKPRTRDYGILSVVFQLYASPKITCKIPNTAFYPVPKVTSALVTVDFPEDRELFPVQPAKLRTVLNTAFRQRRKMLRQSLKSILNGKPCPEEFATKRPEELKPEEFLELTALIFGRDPETPDSSGEAVWRTQKLRE</sequence>
<dbReference type="HAMAP" id="MF_00607">
    <property type="entry name" value="16SrRNA_methyltr_A"/>
    <property type="match status" value="1"/>
</dbReference>
<dbReference type="CDD" id="cd02440">
    <property type="entry name" value="AdoMet_MTases"/>
    <property type="match status" value="1"/>
</dbReference>
<dbReference type="GO" id="GO:0003723">
    <property type="term" value="F:RNA binding"/>
    <property type="evidence" value="ECO:0007669"/>
    <property type="project" value="UniProtKB-UniRule"/>
</dbReference>
<gene>
    <name evidence="10" type="ORF">PCAL00307_LOCUS19000</name>
</gene>
<organism evidence="10">
    <name type="scientific">Pelagomonas calceolata</name>
    <dbReference type="NCBI Taxonomy" id="35677"/>
    <lineage>
        <taxon>Eukaryota</taxon>
        <taxon>Sar</taxon>
        <taxon>Stramenopiles</taxon>
        <taxon>Ochrophyta</taxon>
        <taxon>Pelagophyceae</taxon>
        <taxon>Pelagomonadales</taxon>
        <taxon>Pelagomonadaceae</taxon>
        <taxon>Pelagomonas</taxon>
    </lineage>
</organism>
<feature type="binding site" evidence="6">
    <location>
        <position position="131"/>
    </location>
    <ligand>
        <name>S-adenosyl-L-methionine</name>
        <dbReference type="ChEBI" id="CHEBI:59789"/>
    </ligand>
</feature>
<dbReference type="GO" id="GO:0000179">
    <property type="term" value="F:rRNA (adenine-N6,N6-)-dimethyltransferase activity"/>
    <property type="evidence" value="ECO:0007669"/>
    <property type="project" value="UniProtKB-UniRule"/>
</dbReference>
<dbReference type="Pfam" id="PF00398">
    <property type="entry name" value="RrnaAD"/>
    <property type="match status" value="1"/>
</dbReference>
<dbReference type="EC" id="2.1.1.-" evidence="7"/>
<evidence type="ECO:0000256" key="8">
    <source>
        <dbReference type="SAM" id="MobiDB-lite"/>
    </source>
</evidence>
<keyword evidence="2 6" id="KW-0489">Methyltransferase</keyword>
<evidence type="ECO:0000313" key="10">
    <source>
        <dbReference type="EMBL" id="CAE0703553.1"/>
    </source>
</evidence>
<dbReference type="Gene3D" id="3.40.50.150">
    <property type="entry name" value="Vaccinia Virus protein VP39"/>
    <property type="match status" value="1"/>
</dbReference>
<feature type="binding site" evidence="6">
    <location>
        <position position="110"/>
    </location>
    <ligand>
        <name>S-adenosyl-L-methionine</name>
        <dbReference type="ChEBI" id="CHEBI:59789"/>
    </ligand>
</feature>
<evidence type="ECO:0000256" key="4">
    <source>
        <dbReference type="ARBA" id="ARBA00022691"/>
    </source>
</evidence>
<feature type="binding site" evidence="6">
    <location>
        <position position="176"/>
    </location>
    <ligand>
        <name>S-adenosyl-L-methionine</name>
        <dbReference type="ChEBI" id="CHEBI:59789"/>
    </ligand>
</feature>
<evidence type="ECO:0000256" key="3">
    <source>
        <dbReference type="ARBA" id="ARBA00022679"/>
    </source>
</evidence>
<dbReference type="SUPFAM" id="SSF53335">
    <property type="entry name" value="S-adenosyl-L-methionine-dependent methyltransferases"/>
    <property type="match status" value="1"/>
</dbReference>
<dbReference type="InterPro" id="IPR001737">
    <property type="entry name" value="KsgA/Erm"/>
</dbReference>
<dbReference type="InterPro" id="IPR011530">
    <property type="entry name" value="rRNA_adenine_dimethylase"/>
</dbReference>
<dbReference type="InterPro" id="IPR029063">
    <property type="entry name" value="SAM-dependent_MTases_sf"/>
</dbReference>
<reference evidence="10" key="1">
    <citation type="submission" date="2021-01" db="EMBL/GenBank/DDBJ databases">
        <authorList>
            <person name="Corre E."/>
            <person name="Pelletier E."/>
            <person name="Niang G."/>
            <person name="Scheremetjew M."/>
            <person name="Finn R."/>
            <person name="Kale V."/>
            <person name="Holt S."/>
            <person name="Cochrane G."/>
            <person name="Meng A."/>
            <person name="Brown T."/>
            <person name="Cohen L."/>
        </authorList>
    </citation>
    <scope>NUCLEOTIDE SEQUENCE</scope>
    <source>
        <strain evidence="10">CCMP1756</strain>
    </source>
</reference>
<dbReference type="InterPro" id="IPR020596">
    <property type="entry name" value="rRNA_Ade_Mease_Trfase_CS"/>
</dbReference>
<dbReference type="PROSITE" id="PS51689">
    <property type="entry name" value="SAM_RNA_A_N6_MT"/>
    <property type="match status" value="1"/>
</dbReference>
<proteinExistence type="inferred from homology"/>
<evidence type="ECO:0000256" key="7">
    <source>
        <dbReference type="RuleBase" id="RU362106"/>
    </source>
</evidence>
<keyword evidence="1 7" id="KW-0698">rRNA processing</keyword>
<feature type="binding site" evidence="6">
    <location>
        <position position="154"/>
    </location>
    <ligand>
        <name>S-adenosyl-L-methionine</name>
        <dbReference type="ChEBI" id="CHEBI:59789"/>
    </ligand>
</feature>
<protein>
    <recommendedName>
        <fullName evidence="7">rRNA adenine N(6)-methyltransferase</fullName>
        <ecNumber evidence="7">2.1.1.-</ecNumber>
    </recommendedName>
</protein>
<comment type="similarity">
    <text evidence="6 7">Belongs to the class I-like SAM-binding methyltransferase superfamily. rRNA adenine N(6)-methyltransferase family.</text>
</comment>